<dbReference type="AlphaFoldDB" id="A0A1Q5TNA8"/>
<gene>
    <name evidence="13" type="ORF">Xedl_02816</name>
</gene>
<dbReference type="Pfam" id="PF00528">
    <property type="entry name" value="BPD_transp_1"/>
    <property type="match status" value="1"/>
</dbReference>
<evidence type="ECO:0000259" key="12">
    <source>
        <dbReference type="PROSITE" id="PS50928"/>
    </source>
</evidence>
<evidence type="ECO:0000313" key="13">
    <source>
        <dbReference type="EMBL" id="OKP01682.1"/>
    </source>
</evidence>
<evidence type="ECO:0000256" key="9">
    <source>
        <dbReference type="ARBA" id="ARBA00037216"/>
    </source>
</evidence>
<evidence type="ECO:0000256" key="5">
    <source>
        <dbReference type="ARBA" id="ARBA00022519"/>
    </source>
</evidence>
<evidence type="ECO:0000256" key="11">
    <source>
        <dbReference type="RuleBase" id="RU363032"/>
    </source>
</evidence>
<feature type="transmembrane region" description="Helical" evidence="11">
    <location>
        <begin position="153"/>
        <end position="174"/>
    </location>
</feature>
<keyword evidence="14" id="KW-1185">Reference proteome</keyword>
<dbReference type="SUPFAM" id="SSF161098">
    <property type="entry name" value="MetI-like"/>
    <property type="match status" value="1"/>
</dbReference>
<sequence length="286" mass="32388">MKKTRKLFQNIVITGIVSWLMLFVFLPNLMIIGTSFLTRDDANLVQMIFSLDNYTRLFDPLYAEVLLHSLNMAIVATLCCLVIGYPFAFFLARMSQKLRPLMLFLLIVPFWTNSLIRIYGLKMFLSTRGYLNDFLMWVGIIDKPLRIMYTPEAVILGLVYILLPFMVMPLYSSIEKLDKSCLEAARDLGAGKLQTFIRIIVPLTMPGIIAGCLLVLLPAMGLFYVADLMGGAKNLLIGNVIKSQFLNIRDWPFGAATSICLTLVMGLMLLVYYRAAKLLNKKVELE</sequence>
<evidence type="ECO:0000313" key="14">
    <source>
        <dbReference type="Proteomes" id="UP000186268"/>
    </source>
</evidence>
<dbReference type="PANTHER" id="PTHR42929:SF1">
    <property type="entry name" value="INNER MEMBRANE ABC TRANSPORTER PERMEASE PROTEIN YDCU-RELATED"/>
    <property type="match status" value="1"/>
</dbReference>
<keyword evidence="8 11" id="KW-0472">Membrane</keyword>
<evidence type="ECO:0000256" key="8">
    <source>
        <dbReference type="ARBA" id="ARBA00023136"/>
    </source>
</evidence>
<evidence type="ECO:0000256" key="3">
    <source>
        <dbReference type="ARBA" id="ARBA00022448"/>
    </source>
</evidence>
<feature type="transmembrane region" description="Helical" evidence="11">
    <location>
        <begin position="101"/>
        <end position="120"/>
    </location>
</feature>
<evidence type="ECO:0000256" key="1">
    <source>
        <dbReference type="ARBA" id="ARBA00004429"/>
    </source>
</evidence>
<dbReference type="InterPro" id="IPR000515">
    <property type="entry name" value="MetI-like"/>
</dbReference>
<dbReference type="PROSITE" id="PS50928">
    <property type="entry name" value="ABC_TM1"/>
    <property type="match status" value="1"/>
</dbReference>
<keyword evidence="4" id="KW-1003">Cell membrane</keyword>
<feature type="transmembrane region" description="Helical" evidence="11">
    <location>
        <begin position="195"/>
        <end position="226"/>
    </location>
</feature>
<keyword evidence="5" id="KW-0997">Cell inner membrane</keyword>
<accession>A0A1Q5TNA8</accession>
<dbReference type="FunFam" id="1.10.3720.10:FF:000029">
    <property type="entry name" value="Spermidine/putrescine ABC transporter permease PotB"/>
    <property type="match status" value="1"/>
</dbReference>
<evidence type="ECO:0000256" key="4">
    <source>
        <dbReference type="ARBA" id="ARBA00022475"/>
    </source>
</evidence>
<dbReference type="EMBL" id="MKGQ01000022">
    <property type="protein sequence ID" value="OKP01682.1"/>
    <property type="molecule type" value="Genomic_DNA"/>
</dbReference>
<evidence type="ECO:0000256" key="10">
    <source>
        <dbReference type="ARBA" id="ARBA00067945"/>
    </source>
</evidence>
<dbReference type="RefSeq" id="WP_074024445.1">
    <property type="nucleotide sequence ID" value="NZ_CAWNAG010000128.1"/>
</dbReference>
<organism evidence="13 14">
    <name type="scientific">Xenorhabdus eapokensis</name>
    <dbReference type="NCBI Taxonomy" id="1873482"/>
    <lineage>
        <taxon>Bacteria</taxon>
        <taxon>Pseudomonadati</taxon>
        <taxon>Pseudomonadota</taxon>
        <taxon>Gammaproteobacteria</taxon>
        <taxon>Enterobacterales</taxon>
        <taxon>Morganellaceae</taxon>
        <taxon>Xenorhabdus</taxon>
    </lineage>
</organism>
<evidence type="ECO:0000256" key="7">
    <source>
        <dbReference type="ARBA" id="ARBA00022989"/>
    </source>
</evidence>
<comment type="subcellular location">
    <subcellularLocation>
        <location evidence="1">Cell inner membrane</location>
        <topology evidence="1">Multi-pass membrane protein</topology>
    </subcellularLocation>
    <subcellularLocation>
        <location evidence="11">Cell membrane</location>
        <topology evidence="11">Multi-pass membrane protein</topology>
    </subcellularLocation>
</comment>
<feature type="transmembrane region" description="Helical" evidence="11">
    <location>
        <begin position="65"/>
        <end position="89"/>
    </location>
</feature>
<evidence type="ECO:0000256" key="6">
    <source>
        <dbReference type="ARBA" id="ARBA00022692"/>
    </source>
</evidence>
<dbReference type="Gene3D" id="1.10.3720.10">
    <property type="entry name" value="MetI-like"/>
    <property type="match status" value="1"/>
</dbReference>
<reference evidence="13 14" key="1">
    <citation type="submission" date="2016-09" db="EMBL/GenBank/DDBJ databases">
        <title>Xenorhabdus thuongxuanensis sp. nov. and Xenorhabdus eapokensis sp. nov., isolated from Steinernema species.</title>
        <authorList>
            <person name="Kaempfer P."/>
            <person name="Tobias N.J."/>
            <person name="Phan Ke L."/>
            <person name="Bode H.B."/>
            <person name="Glaeser S.P."/>
        </authorList>
    </citation>
    <scope>NUCLEOTIDE SEQUENCE [LARGE SCALE GENOMIC DNA]</scope>
    <source>
        <strain evidence="13 14">DL20</strain>
    </source>
</reference>
<proteinExistence type="inferred from homology"/>
<dbReference type="STRING" id="1873482.Xedl_02816"/>
<dbReference type="OrthoDB" id="9807047at2"/>
<dbReference type="GO" id="GO:0005886">
    <property type="term" value="C:plasma membrane"/>
    <property type="evidence" value="ECO:0007669"/>
    <property type="project" value="UniProtKB-SubCell"/>
</dbReference>
<name>A0A1Q5TNA8_9GAMM</name>
<keyword evidence="7 11" id="KW-1133">Transmembrane helix</keyword>
<feature type="transmembrane region" description="Helical" evidence="11">
    <location>
        <begin position="12"/>
        <end position="37"/>
    </location>
</feature>
<feature type="transmembrane region" description="Helical" evidence="11">
    <location>
        <begin position="253"/>
        <end position="273"/>
    </location>
</feature>
<dbReference type="GO" id="GO:0055085">
    <property type="term" value="P:transmembrane transport"/>
    <property type="evidence" value="ECO:0007669"/>
    <property type="project" value="InterPro"/>
</dbReference>
<comment type="function">
    <text evidence="9">Required for the activity of the bacterial periplasmic transport system of putrescine and spermidine.</text>
</comment>
<comment type="similarity">
    <text evidence="2">Belongs to the binding-protein-dependent transport system permease family. CysTW subfamily.</text>
</comment>
<feature type="domain" description="ABC transmembrane type-1" evidence="12">
    <location>
        <begin position="66"/>
        <end position="272"/>
    </location>
</feature>
<protein>
    <recommendedName>
        <fullName evidence="10">Spermidine/putrescine transport system permease protein PotB</fullName>
    </recommendedName>
</protein>
<dbReference type="PANTHER" id="PTHR42929">
    <property type="entry name" value="INNER MEMBRANE ABC TRANSPORTER PERMEASE PROTEIN YDCU-RELATED-RELATED"/>
    <property type="match status" value="1"/>
</dbReference>
<dbReference type="NCBIfam" id="NF007044">
    <property type="entry name" value="PRK09497.1"/>
    <property type="match status" value="1"/>
</dbReference>
<dbReference type="Proteomes" id="UP000186268">
    <property type="component" value="Unassembled WGS sequence"/>
</dbReference>
<dbReference type="InterPro" id="IPR035906">
    <property type="entry name" value="MetI-like_sf"/>
</dbReference>
<comment type="caution">
    <text evidence="13">The sequence shown here is derived from an EMBL/GenBank/DDBJ whole genome shotgun (WGS) entry which is preliminary data.</text>
</comment>
<keyword evidence="3 11" id="KW-0813">Transport</keyword>
<keyword evidence="6 11" id="KW-0812">Transmembrane</keyword>
<dbReference type="CDD" id="cd06261">
    <property type="entry name" value="TM_PBP2"/>
    <property type="match status" value="1"/>
</dbReference>
<evidence type="ECO:0000256" key="2">
    <source>
        <dbReference type="ARBA" id="ARBA00007069"/>
    </source>
</evidence>